<dbReference type="EMBL" id="KV425883">
    <property type="protein sequence ID" value="KZW03580.1"/>
    <property type="molecule type" value="Genomic_DNA"/>
</dbReference>
<feature type="compositionally biased region" description="Polar residues" evidence="1">
    <location>
        <begin position="95"/>
        <end position="117"/>
    </location>
</feature>
<evidence type="ECO:0000313" key="3">
    <source>
        <dbReference type="Proteomes" id="UP000077266"/>
    </source>
</evidence>
<organism evidence="2 3">
    <name type="scientific">Exidia glandulosa HHB12029</name>
    <dbReference type="NCBI Taxonomy" id="1314781"/>
    <lineage>
        <taxon>Eukaryota</taxon>
        <taxon>Fungi</taxon>
        <taxon>Dikarya</taxon>
        <taxon>Basidiomycota</taxon>
        <taxon>Agaricomycotina</taxon>
        <taxon>Agaricomycetes</taxon>
        <taxon>Auriculariales</taxon>
        <taxon>Exidiaceae</taxon>
        <taxon>Exidia</taxon>
    </lineage>
</organism>
<evidence type="ECO:0000256" key="1">
    <source>
        <dbReference type="SAM" id="MobiDB-lite"/>
    </source>
</evidence>
<reference evidence="2 3" key="1">
    <citation type="journal article" date="2016" name="Mol. Biol. Evol.">
        <title>Comparative Genomics of Early-Diverging Mushroom-Forming Fungi Provides Insights into the Origins of Lignocellulose Decay Capabilities.</title>
        <authorList>
            <person name="Nagy L.G."/>
            <person name="Riley R."/>
            <person name="Tritt A."/>
            <person name="Adam C."/>
            <person name="Daum C."/>
            <person name="Floudas D."/>
            <person name="Sun H."/>
            <person name="Yadav J.S."/>
            <person name="Pangilinan J."/>
            <person name="Larsson K.H."/>
            <person name="Matsuura K."/>
            <person name="Barry K."/>
            <person name="Labutti K."/>
            <person name="Kuo R."/>
            <person name="Ohm R.A."/>
            <person name="Bhattacharya S.S."/>
            <person name="Shirouzu T."/>
            <person name="Yoshinaga Y."/>
            <person name="Martin F.M."/>
            <person name="Grigoriev I.V."/>
            <person name="Hibbett D.S."/>
        </authorList>
    </citation>
    <scope>NUCLEOTIDE SEQUENCE [LARGE SCALE GENOMIC DNA]</scope>
    <source>
        <strain evidence="2 3">HHB12029</strain>
    </source>
</reference>
<dbReference type="AlphaFoldDB" id="A0A166BS35"/>
<dbReference type="InParanoid" id="A0A166BS35"/>
<feature type="region of interest" description="Disordered" evidence="1">
    <location>
        <begin position="1"/>
        <end position="117"/>
    </location>
</feature>
<feature type="compositionally biased region" description="Low complexity" evidence="1">
    <location>
        <begin position="62"/>
        <end position="94"/>
    </location>
</feature>
<proteinExistence type="predicted"/>
<sequence length="293" mass="31295">MLLKAGYCDTAAASVRKRSPSPAILKRRQSERMLASAAVERGRSSERKAVGARRARSPSPQPQARPQQRRAAGNWSAATSSSSEQLPSSSPWLQRQSTATLPSSSESGNQGPSRPLQRESTVLFPTSDDAPQPAPAASSRSLRRRAAFVFSDEEGDALFGHGPVAQAVTSTQPAALEPKAPNPFMVIFNQLVAAGKRKREPDANADADIDNTSPTKRRRTTQDARTVERNASLRRASTPALVEQSQPQPSLLTRVKRPMAGAARMARSLFGKSSVPEPTAVLVSHGTDGAIVS</sequence>
<feature type="region of interest" description="Disordered" evidence="1">
    <location>
        <begin position="197"/>
        <end position="248"/>
    </location>
</feature>
<evidence type="ECO:0000313" key="2">
    <source>
        <dbReference type="EMBL" id="KZW03580.1"/>
    </source>
</evidence>
<protein>
    <submittedName>
        <fullName evidence="2">Uncharacterized protein</fullName>
    </submittedName>
</protein>
<accession>A0A166BS35</accession>
<feature type="compositionally biased region" description="Basic and acidic residues" evidence="1">
    <location>
        <begin position="40"/>
        <end position="49"/>
    </location>
</feature>
<gene>
    <name evidence="2" type="ORF">EXIGLDRAFT_153505</name>
</gene>
<feature type="compositionally biased region" description="Basic residues" evidence="1">
    <location>
        <begin position="15"/>
        <end position="29"/>
    </location>
</feature>
<keyword evidence="3" id="KW-1185">Reference proteome</keyword>
<dbReference type="Proteomes" id="UP000077266">
    <property type="component" value="Unassembled WGS sequence"/>
</dbReference>
<name>A0A166BS35_EXIGL</name>